<gene>
    <name evidence="1" type="ORF">A3H70_03710</name>
</gene>
<comment type="caution">
    <text evidence="1">The sequence shown here is derived from an EMBL/GenBank/DDBJ whole genome shotgun (WGS) entry which is preliminary data.</text>
</comment>
<evidence type="ECO:0000313" key="2">
    <source>
        <dbReference type="Proteomes" id="UP000178109"/>
    </source>
</evidence>
<dbReference type="GO" id="GO:0005829">
    <property type="term" value="C:cytosol"/>
    <property type="evidence" value="ECO:0007669"/>
    <property type="project" value="TreeGrafter"/>
</dbReference>
<name>A0A1G2BNW6_9BACT</name>
<sequence length="259" mass="30165">MKKYFIFYTARTGSSRLDNKMWQQIAGKTVVELGLERAFGCGLPVVVCTTFLSEDDKIAAIAKKMGANVYRGSVEDILERYLGAAKQYGAEFFIAVDGDDLFLEPSYVKEAIKDYKKNKFDAIFCEGLPLGSYGFSVKTSALEKVCQMKNEHETQGWARYFTNIKLFKVGVIKARPEHNFTEYRLTLDYAEDLHLIKNLYKNFYSLGKNFSLSRVISFLVKHPKLAQSNWRRREEYKKRFKNLYGRVYLKPEFKKYEIR</sequence>
<dbReference type="Proteomes" id="UP000178109">
    <property type="component" value="Unassembled WGS sequence"/>
</dbReference>
<dbReference type="InterPro" id="IPR029044">
    <property type="entry name" value="Nucleotide-diphossugar_trans"/>
</dbReference>
<dbReference type="AlphaFoldDB" id="A0A1G2BNW6"/>
<dbReference type="InterPro" id="IPR003329">
    <property type="entry name" value="Cytidylyl_trans"/>
</dbReference>
<dbReference type="PANTHER" id="PTHR42866:SF1">
    <property type="entry name" value="SPORE COAT POLYSACCHARIDE BIOSYNTHESIS PROTEIN SPSF"/>
    <property type="match status" value="1"/>
</dbReference>
<dbReference type="Pfam" id="PF02348">
    <property type="entry name" value="CTP_transf_3"/>
    <property type="match status" value="1"/>
</dbReference>
<dbReference type="PANTHER" id="PTHR42866">
    <property type="entry name" value="3-DEOXY-MANNO-OCTULOSONATE CYTIDYLYLTRANSFERASE"/>
    <property type="match status" value="1"/>
</dbReference>
<accession>A0A1G2BNW6</accession>
<proteinExistence type="predicted"/>
<dbReference type="SUPFAM" id="SSF53448">
    <property type="entry name" value="Nucleotide-diphospho-sugar transferases"/>
    <property type="match status" value="1"/>
</dbReference>
<evidence type="ECO:0000313" key="1">
    <source>
        <dbReference type="EMBL" id="OGY90811.1"/>
    </source>
</evidence>
<organism evidence="1 2">
    <name type="scientific">Candidatus Komeilibacteria bacterium RIFCSPLOWO2_02_FULL_48_11</name>
    <dbReference type="NCBI Taxonomy" id="1798553"/>
    <lineage>
        <taxon>Bacteria</taxon>
        <taxon>Candidatus Komeiliibacteriota</taxon>
    </lineage>
</organism>
<dbReference type="STRING" id="1798553.A3H70_03710"/>
<dbReference type="Gene3D" id="3.90.550.10">
    <property type="entry name" value="Spore Coat Polysaccharide Biosynthesis Protein SpsA, Chain A"/>
    <property type="match status" value="1"/>
</dbReference>
<dbReference type="EMBL" id="MHKO01000059">
    <property type="protein sequence ID" value="OGY90811.1"/>
    <property type="molecule type" value="Genomic_DNA"/>
</dbReference>
<reference evidence="1 2" key="1">
    <citation type="journal article" date="2016" name="Nat. Commun.">
        <title>Thousands of microbial genomes shed light on interconnected biogeochemical processes in an aquifer system.</title>
        <authorList>
            <person name="Anantharaman K."/>
            <person name="Brown C.T."/>
            <person name="Hug L.A."/>
            <person name="Sharon I."/>
            <person name="Castelle C.J."/>
            <person name="Probst A.J."/>
            <person name="Thomas B.C."/>
            <person name="Singh A."/>
            <person name="Wilkins M.J."/>
            <person name="Karaoz U."/>
            <person name="Brodie E.L."/>
            <person name="Williams K.H."/>
            <person name="Hubbard S.S."/>
            <person name="Banfield J.F."/>
        </authorList>
    </citation>
    <scope>NUCLEOTIDE SEQUENCE [LARGE SCALE GENOMIC DNA]</scope>
</reference>
<protein>
    <submittedName>
        <fullName evidence="1">Uncharacterized protein</fullName>
    </submittedName>
</protein>